<dbReference type="AlphaFoldDB" id="A0A5B7HG13"/>
<feature type="transmembrane region" description="Helical" evidence="1">
    <location>
        <begin position="41"/>
        <end position="61"/>
    </location>
</feature>
<proteinExistence type="predicted"/>
<evidence type="ECO:0000313" key="2">
    <source>
        <dbReference type="EMBL" id="MPC70132.1"/>
    </source>
</evidence>
<dbReference type="EMBL" id="VSRR010030608">
    <property type="protein sequence ID" value="MPC70132.1"/>
    <property type="molecule type" value="Genomic_DNA"/>
</dbReference>
<protein>
    <submittedName>
        <fullName evidence="2">Uncharacterized protein</fullName>
    </submittedName>
</protein>
<name>A0A5B7HG13_PORTR</name>
<organism evidence="2 3">
    <name type="scientific">Portunus trituberculatus</name>
    <name type="common">Swimming crab</name>
    <name type="synonym">Neptunus trituberculatus</name>
    <dbReference type="NCBI Taxonomy" id="210409"/>
    <lineage>
        <taxon>Eukaryota</taxon>
        <taxon>Metazoa</taxon>
        <taxon>Ecdysozoa</taxon>
        <taxon>Arthropoda</taxon>
        <taxon>Crustacea</taxon>
        <taxon>Multicrustacea</taxon>
        <taxon>Malacostraca</taxon>
        <taxon>Eumalacostraca</taxon>
        <taxon>Eucarida</taxon>
        <taxon>Decapoda</taxon>
        <taxon>Pleocyemata</taxon>
        <taxon>Brachyura</taxon>
        <taxon>Eubrachyura</taxon>
        <taxon>Portunoidea</taxon>
        <taxon>Portunidae</taxon>
        <taxon>Portuninae</taxon>
        <taxon>Portunus</taxon>
    </lineage>
</organism>
<gene>
    <name evidence="2" type="ORF">E2C01_064371</name>
</gene>
<evidence type="ECO:0000313" key="3">
    <source>
        <dbReference type="Proteomes" id="UP000324222"/>
    </source>
</evidence>
<keyword evidence="1" id="KW-1133">Transmembrane helix</keyword>
<keyword evidence="1" id="KW-0812">Transmembrane</keyword>
<comment type="caution">
    <text evidence="2">The sequence shown here is derived from an EMBL/GenBank/DDBJ whole genome shotgun (WGS) entry which is preliminary data.</text>
</comment>
<evidence type="ECO:0000256" key="1">
    <source>
        <dbReference type="SAM" id="Phobius"/>
    </source>
</evidence>
<dbReference type="Proteomes" id="UP000324222">
    <property type="component" value="Unassembled WGS sequence"/>
</dbReference>
<sequence>MAATAELFFFLMEERKLAKGNKNITKKAHLIASSLKVWLEFVWLCVVVVVVVVVVVIVAVVSEMEQMRTRLLFLTQARPWT</sequence>
<keyword evidence="1" id="KW-0472">Membrane</keyword>
<keyword evidence="3" id="KW-1185">Reference proteome</keyword>
<accession>A0A5B7HG13</accession>
<reference evidence="2 3" key="1">
    <citation type="submission" date="2019-05" db="EMBL/GenBank/DDBJ databases">
        <title>Another draft genome of Portunus trituberculatus and its Hox gene families provides insights of decapod evolution.</title>
        <authorList>
            <person name="Jeong J.-H."/>
            <person name="Song I."/>
            <person name="Kim S."/>
            <person name="Choi T."/>
            <person name="Kim D."/>
            <person name="Ryu S."/>
            <person name="Kim W."/>
        </authorList>
    </citation>
    <scope>NUCLEOTIDE SEQUENCE [LARGE SCALE GENOMIC DNA]</scope>
    <source>
        <tissue evidence="2">Muscle</tissue>
    </source>
</reference>